<dbReference type="EMBL" id="MU128977">
    <property type="protein sequence ID" value="KAF9513087.1"/>
    <property type="molecule type" value="Genomic_DNA"/>
</dbReference>
<comment type="similarity">
    <text evidence="2 5">Belongs to the ubiquitin-activating E1 family. ULA1 subfamily.</text>
</comment>
<feature type="domain" description="THIF-type NAD/FAD binding fold" evidence="6">
    <location>
        <begin position="19"/>
        <end position="133"/>
    </location>
</feature>
<dbReference type="OrthoDB" id="1708823at2759"/>
<keyword evidence="8" id="KW-1185">Reference proteome</keyword>
<dbReference type="SUPFAM" id="SSF69572">
    <property type="entry name" value="Activating enzymes of the ubiquitin-like proteins"/>
    <property type="match status" value="1"/>
</dbReference>
<reference evidence="7" key="1">
    <citation type="journal article" date="2020" name="Nat. Commun.">
        <title>Large-scale genome sequencing of mycorrhizal fungi provides insights into the early evolution of symbiotic traits.</title>
        <authorList>
            <person name="Miyauchi S."/>
            <person name="Kiss E."/>
            <person name="Kuo A."/>
            <person name="Drula E."/>
            <person name="Kohler A."/>
            <person name="Sanchez-Garcia M."/>
            <person name="Morin E."/>
            <person name="Andreopoulos B."/>
            <person name="Barry K.W."/>
            <person name="Bonito G."/>
            <person name="Buee M."/>
            <person name="Carver A."/>
            <person name="Chen C."/>
            <person name="Cichocki N."/>
            <person name="Clum A."/>
            <person name="Culley D."/>
            <person name="Crous P.W."/>
            <person name="Fauchery L."/>
            <person name="Girlanda M."/>
            <person name="Hayes R.D."/>
            <person name="Keri Z."/>
            <person name="LaButti K."/>
            <person name="Lipzen A."/>
            <person name="Lombard V."/>
            <person name="Magnuson J."/>
            <person name="Maillard F."/>
            <person name="Murat C."/>
            <person name="Nolan M."/>
            <person name="Ohm R.A."/>
            <person name="Pangilinan J."/>
            <person name="Pereira M.F."/>
            <person name="Perotto S."/>
            <person name="Peter M."/>
            <person name="Pfister S."/>
            <person name="Riley R."/>
            <person name="Sitrit Y."/>
            <person name="Stielow J.B."/>
            <person name="Szollosi G."/>
            <person name="Zifcakova L."/>
            <person name="Stursova M."/>
            <person name="Spatafora J.W."/>
            <person name="Tedersoo L."/>
            <person name="Vaario L.M."/>
            <person name="Yamada A."/>
            <person name="Yan M."/>
            <person name="Wang P."/>
            <person name="Xu J."/>
            <person name="Bruns T."/>
            <person name="Baldrian P."/>
            <person name="Vilgalys R."/>
            <person name="Dunand C."/>
            <person name="Henrissat B."/>
            <person name="Grigoriev I.V."/>
            <person name="Hibbett D."/>
            <person name="Nagy L.G."/>
            <person name="Martin F.M."/>
        </authorList>
    </citation>
    <scope>NUCLEOTIDE SEQUENCE</scope>
    <source>
        <strain evidence="7">UP504</strain>
    </source>
</reference>
<evidence type="ECO:0000313" key="7">
    <source>
        <dbReference type="EMBL" id="KAF9513087.1"/>
    </source>
</evidence>
<evidence type="ECO:0000256" key="4">
    <source>
        <dbReference type="ARBA" id="ARBA00022786"/>
    </source>
</evidence>
<evidence type="ECO:0000313" key="8">
    <source>
        <dbReference type="Proteomes" id="UP000886523"/>
    </source>
</evidence>
<dbReference type="GO" id="GO:0045116">
    <property type="term" value="P:protein neddylation"/>
    <property type="evidence" value="ECO:0007669"/>
    <property type="project" value="UniProtKB-UniRule"/>
</dbReference>
<keyword evidence="4 5" id="KW-0833">Ubl conjugation pathway</keyword>
<dbReference type="InterPro" id="IPR000594">
    <property type="entry name" value="ThiF_NAD_FAD-bd"/>
</dbReference>
<accession>A0A9P6AW89</accession>
<evidence type="ECO:0000256" key="3">
    <source>
        <dbReference type="ARBA" id="ARBA00015407"/>
    </source>
</evidence>
<evidence type="ECO:0000256" key="5">
    <source>
        <dbReference type="PIRNR" id="PIRNR039099"/>
    </source>
</evidence>
<comment type="pathway">
    <text evidence="1 5">Protein modification; protein neddylation.</text>
</comment>
<dbReference type="Gene3D" id="3.40.50.720">
    <property type="entry name" value="NAD(P)-binding Rossmann-like Domain"/>
    <property type="match status" value="2"/>
</dbReference>
<evidence type="ECO:0000256" key="2">
    <source>
        <dbReference type="ARBA" id="ARBA00006868"/>
    </source>
</evidence>
<dbReference type="Pfam" id="PF00899">
    <property type="entry name" value="ThiF"/>
    <property type="match status" value="1"/>
</dbReference>
<dbReference type="PIRSF" id="PIRSF039099">
    <property type="entry name" value="APP-BP1"/>
    <property type="match status" value="1"/>
</dbReference>
<dbReference type="PANTHER" id="PTHR10953:SF29">
    <property type="entry name" value="NEDD8-ACTIVATING ENZYME E1 REGULATORY SUBUNIT"/>
    <property type="match status" value="1"/>
</dbReference>
<evidence type="ECO:0000256" key="1">
    <source>
        <dbReference type="ARBA" id="ARBA00005032"/>
    </source>
</evidence>
<organism evidence="7 8">
    <name type="scientific">Hydnum rufescens UP504</name>
    <dbReference type="NCBI Taxonomy" id="1448309"/>
    <lineage>
        <taxon>Eukaryota</taxon>
        <taxon>Fungi</taxon>
        <taxon>Dikarya</taxon>
        <taxon>Basidiomycota</taxon>
        <taxon>Agaricomycotina</taxon>
        <taxon>Agaricomycetes</taxon>
        <taxon>Cantharellales</taxon>
        <taxon>Hydnaceae</taxon>
        <taxon>Hydnum</taxon>
    </lineage>
</organism>
<proteinExistence type="inferred from homology"/>
<dbReference type="AlphaFoldDB" id="A0A9P6AW89"/>
<evidence type="ECO:0000259" key="6">
    <source>
        <dbReference type="Pfam" id="PF00899"/>
    </source>
</evidence>
<dbReference type="InterPro" id="IPR045886">
    <property type="entry name" value="ThiF/MoeB/HesA"/>
</dbReference>
<comment type="caution">
    <text evidence="7">The sequence shown here is derived from an EMBL/GenBank/DDBJ whole genome shotgun (WGS) entry which is preliminary data.</text>
</comment>
<comment type="function">
    <text evidence="5">Regulatory subunit of the dimeric UBA3-ULA1 E1 enzyme.</text>
</comment>
<dbReference type="InterPro" id="IPR035985">
    <property type="entry name" value="Ubiquitin-activating_enz"/>
</dbReference>
<protein>
    <recommendedName>
        <fullName evidence="3 5">NEDD8-activating enzyme E1 regulatory subunit</fullName>
    </recommendedName>
</protein>
<dbReference type="GO" id="GO:0019781">
    <property type="term" value="F:NEDD8 activating enzyme activity"/>
    <property type="evidence" value="ECO:0007669"/>
    <property type="project" value="UniProtKB-UniRule"/>
</dbReference>
<sequence>MDPASTSKSEQPDSHTRRYDRQLRLWAASGQQALELSRVLVISGSATSTSILKNLVLPGIGQFTILDSARVTPQDAGNNFFLHRDSIGKSRAEESVRFLLELNDSVKGTADTSDLASILDERPQYLKSFTLVIAHNLRELTLKKLSSILWGDISGPPLIVVRSAGFLAEFSIQFHEHTIMDSHTDDIPSYRLDNAFPALAKHALDLDFDALDVTDHAHIPYFVILVRALHDWKQAHGGKAPEYKQLKDFKAQILRMKKKEDEENFDEAITQVFKAYQKTTVPSEIRALFSNPSCVNLDESSSPFFVMLHALDLFTRKEPYTLPLSPKLPDIKSDTVNYIHLQGLYKAQANAEKAEFTRILEEVVAKAGVAPVPSSVIDEFVRNCHQLKILKGKQWDQDDNSALLEAIATNPAQVGTHLALSALFAFEAAHKRWPLPGSEADLAVAQEWIDAKLSAAGWNEESVVQDDGTQVDEAATGPQSLTFREHVSNAMGEIIRAPTADLPTTAALLGGFIAQEAIKLITRQYVPINGVCVIDLISSTTGTIKI</sequence>
<dbReference type="GO" id="GO:0005737">
    <property type="term" value="C:cytoplasm"/>
    <property type="evidence" value="ECO:0007669"/>
    <property type="project" value="TreeGrafter"/>
</dbReference>
<dbReference type="PANTHER" id="PTHR10953">
    <property type="entry name" value="UBIQUITIN-ACTIVATING ENZYME E1"/>
    <property type="match status" value="1"/>
</dbReference>
<name>A0A9P6AW89_9AGAM</name>
<dbReference type="Proteomes" id="UP000886523">
    <property type="component" value="Unassembled WGS sequence"/>
</dbReference>
<gene>
    <name evidence="7" type="ORF">BS47DRAFT_1329814</name>
</gene>
<dbReference type="InterPro" id="IPR030667">
    <property type="entry name" value="APP-BP1"/>
</dbReference>
<dbReference type="FunFam" id="3.40.50.720:FF:000475">
    <property type="entry name" value="NEDD8-activating enzyme E1 regulatory subunit"/>
    <property type="match status" value="1"/>
</dbReference>